<proteinExistence type="predicted"/>
<feature type="transmembrane region" description="Helical" evidence="5">
    <location>
        <begin position="381"/>
        <end position="401"/>
    </location>
</feature>
<feature type="transmembrane region" description="Helical" evidence="5">
    <location>
        <begin position="331"/>
        <end position="351"/>
    </location>
</feature>
<evidence type="ECO:0000256" key="5">
    <source>
        <dbReference type="SAM" id="Phobius"/>
    </source>
</evidence>
<organism evidence="7 8">
    <name type="scientific">Candidatus Merdicola faecigallinarum</name>
    <dbReference type="NCBI Taxonomy" id="2840862"/>
    <lineage>
        <taxon>Bacteria</taxon>
        <taxon>Bacillati</taxon>
        <taxon>Bacillota</taxon>
        <taxon>Clostridia</taxon>
        <taxon>Candidatus Merdicola</taxon>
    </lineage>
</organism>
<feature type="transmembrane region" description="Helical" evidence="5">
    <location>
        <begin position="245"/>
        <end position="269"/>
    </location>
</feature>
<feature type="transmembrane region" description="Helical" evidence="5">
    <location>
        <begin position="193"/>
        <end position="215"/>
    </location>
</feature>
<protein>
    <submittedName>
        <fullName evidence="7">ABC transporter permease</fullName>
    </submittedName>
</protein>
<dbReference type="GO" id="GO:0016020">
    <property type="term" value="C:membrane"/>
    <property type="evidence" value="ECO:0007669"/>
    <property type="project" value="UniProtKB-SubCell"/>
</dbReference>
<evidence type="ECO:0000256" key="3">
    <source>
        <dbReference type="ARBA" id="ARBA00022989"/>
    </source>
</evidence>
<dbReference type="InterPro" id="IPR013525">
    <property type="entry name" value="ABC2_TM"/>
</dbReference>
<feature type="domain" description="ABC-2 type transporter transmembrane" evidence="6">
    <location>
        <begin position="23"/>
        <end position="397"/>
    </location>
</feature>
<evidence type="ECO:0000256" key="4">
    <source>
        <dbReference type="ARBA" id="ARBA00023136"/>
    </source>
</evidence>
<evidence type="ECO:0000313" key="8">
    <source>
        <dbReference type="Proteomes" id="UP000824093"/>
    </source>
</evidence>
<dbReference type="PANTHER" id="PTHR43471:SF3">
    <property type="entry name" value="ABC TRANSPORTER PERMEASE PROTEIN NATB"/>
    <property type="match status" value="1"/>
</dbReference>
<reference evidence="7" key="2">
    <citation type="journal article" date="2021" name="PeerJ">
        <title>Extensive microbial diversity within the chicken gut microbiome revealed by metagenomics and culture.</title>
        <authorList>
            <person name="Gilroy R."/>
            <person name="Ravi A."/>
            <person name="Getino M."/>
            <person name="Pursley I."/>
            <person name="Horton D.L."/>
            <person name="Alikhan N.F."/>
            <person name="Baker D."/>
            <person name="Gharbi K."/>
            <person name="Hall N."/>
            <person name="Watson M."/>
            <person name="Adriaenssens E.M."/>
            <person name="Foster-Nyarko E."/>
            <person name="Jarju S."/>
            <person name="Secka A."/>
            <person name="Antonio M."/>
            <person name="Oren A."/>
            <person name="Chaudhuri R.R."/>
            <person name="La Ragione R."/>
            <person name="Hildebrand F."/>
            <person name="Pallen M.J."/>
        </authorList>
    </citation>
    <scope>NUCLEOTIDE SEQUENCE</scope>
    <source>
        <strain evidence="7">CHK195-15760</strain>
    </source>
</reference>
<dbReference type="Gene3D" id="3.40.1710.10">
    <property type="entry name" value="abc type-2 transporter like domain"/>
    <property type="match status" value="1"/>
</dbReference>
<name>A0A9D1S9L1_9FIRM</name>
<evidence type="ECO:0000256" key="1">
    <source>
        <dbReference type="ARBA" id="ARBA00004141"/>
    </source>
</evidence>
<keyword evidence="3 5" id="KW-1133">Transmembrane helix</keyword>
<dbReference type="EMBL" id="DVNH01000019">
    <property type="protein sequence ID" value="HIU51488.1"/>
    <property type="molecule type" value="Genomic_DNA"/>
</dbReference>
<keyword evidence="2 5" id="KW-0812">Transmembrane</keyword>
<comment type="subcellular location">
    <subcellularLocation>
        <location evidence="1">Membrane</location>
        <topology evidence="1">Multi-pass membrane protein</topology>
    </subcellularLocation>
</comment>
<accession>A0A9D1S9L1</accession>
<evidence type="ECO:0000313" key="7">
    <source>
        <dbReference type="EMBL" id="HIU51488.1"/>
    </source>
</evidence>
<feature type="transmembrane region" description="Helical" evidence="5">
    <location>
        <begin position="24"/>
        <end position="42"/>
    </location>
</feature>
<keyword evidence="4 5" id="KW-0472">Membrane</keyword>
<comment type="caution">
    <text evidence="7">The sequence shown here is derived from an EMBL/GenBank/DDBJ whole genome shotgun (WGS) entry which is preliminary data.</text>
</comment>
<dbReference type="Pfam" id="PF12698">
    <property type="entry name" value="ABC2_membrane_3"/>
    <property type="match status" value="1"/>
</dbReference>
<dbReference type="Proteomes" id="UP000824093">
    <property type="component" value="Unassembled WGS sequence"/>
</dbReference>
<gene>
    <name evidence="7" type="ORF">IAB70_02530</name>
</gene>
<evidence type="ECO:0000259" key="6">
    <source>
        <dbReference type="Pfam" id="PF12698"/>
    </source>
</evidence>
<evidence type="ECO:0000256" key="2">
    <source>
        <dbReference type="ARBA" id="ARBA00022692"/>
    </source>
</evidence>
<dbReference type="PANTHER" id="PTHR43471">
    <property type="entry name" value="ABC TRANSPORTER PERMEASE"/>
    <property type="match status" value="1"/>
</dbReference>
<dbReference type="AlphaFoldDB" id="A0A9D1S9L1"/>
<feature type="transmembrane region" description="Helical" evidence="5">
    <location>
        <begin position="297"/>
        <end position="319"/>
    </location>
</feature>
<dbReference type="GO" id="GO:0140359">
    <property type="term" value="F:ABC-type transporter activity"/>
    <property type="evidence" value="ECO:0007669"/>
    <property type="project" value="InterPro"/>
</dbReference>
<reference evidence="7" key="1">
    <citation type="submission" date="2020-10" db="EMBL/GenBank/DDBJ databases">
        <authorList>
            <person name="Gilroy R."/>
        </authorList>
    </citation>
    <scope>NUCLEOTIDE SEQUENCE</scope>
    <source>
        <strain evidence="7">CHK195-15760</strain>
    </source>
</reference>
<sequence length="413" mass="45723">MNFKHIMIVFKKEMKDAFRDRKSVLTNIFLPLILIPLIYYFMNMAMSGATKDVEENMKIAILTNEDKTQLETFTKQNIIGEDKIEIVNVANEEEAKKALDEGNINCILRYSDGFLQEIENGKMAGIKIEYNALKSSSSIGMQMLQNKIMALNQVMATQKLAEINVSPEILNLVNIETTDVSVQNNNGKKSNDMIAMIVPMYLVIIIVTAGVPLAVDVIAGERERNTFEALLSTKANRLSILIGKYLAILVFSLIAIIMSFIGLIIGMVMNPELFASGDQEMNLAAILQSMNMPVGAMLLSLLSAITLTIAFAGIQMAISTVSKSVKEAQTYLSYMSMPAMILGFATLFMGAGDMQNYMAYIPIFNTIASLKMVLSGVINYSFLTIGVIINIIFVVIVSIYITKLFNNEKVIIK</sequence>